<evidence type="ECO:0008006" key="8">
    <source>
        <dbReference type="Google" id="ProtNLM"/>
    </source>
</evidence>
<dbReference type="GO" id="GO:0009403">
    <property type="term" value="P:toxin biosynthetic process"/>
    <property type="evidence" value="ECO:0007669"/>
    <property type="project" value="InterPro"/>
</dbReference>
<feature type="transmembrane region" description="Helical" evidence="5">
    <location>
        <begin position="114"/>
        <end position="138"/>
    </location>
</feature>
<reference evidence="6 7" key="1">
    <citation type="submission" date="2019-10" db="EMBL/GenBank/DDBJ databases">
        <title>Bacillus aerolatum sp. nov., isolated from bioaerosol of sport playgrounds.</title>
        <authorList>
            <person name="Chen P."/>
            <person name="Zhang G."/>
        </authorList>
    </citation>
    <scope>NUCLEOTIDE SEQUENCE [LARGE SCALE GENOMIC DNA]</scope>
    <source>
        <strain evidence="6 7">CX253</strain>
    </source>
</reference>
<proteinExistence type="predicted"/>
<evidence type="ECO:0000256" key="3">
    <source>
        <dbReference type="ARBA" id="ARBA00022989"/>
    </source>
</evidence>
<evidence type="ECO:0000256" key="4">
    <source>
        <dbReference type="ARBA" id="ARBA00023136"/>
    </source>
</evidence>
<dbReference type="Proteomes" id="UP000429595">
    <property type="component" value="Unassembled WGS sequence"/>
</dbReference>
<organism evidence="6 7">
    <name type="scientific">Bacillus aerolatus</name>
    <dbReference type="NCBI Taxonomy" id="2653354"/>
    <lineage>
        <taxon>Bacteria</taxon>
        <taxon>Bacillati</taxon>
        <taxon>Bacillota</taxon>
        <taxon>Bacilli</taxon>
        <taxon>Bacillales</taxon>
        <taxon>Bacillaceae</taxon>
        <taxon>Bacillus</taxon>
    </lineage>
</organism>
<keyword evidence="2 5" id="KW-0812">Transmembrane</keyword>
<protein>
    <recommendedName>
        <fullName evidence="8">CvpA family protein</fullName>
    </recommendedName>
</protein>
<dbReference type="EMBL" id="WEIO01000007">
    <property type="protein sequence ID" value="KAB7706002.1"/>
    <property type="molecule type" value="Genomic_DNA"/>
</dbReference>
<dbReference type="PANTHER" id="PTHR37306">
    <property type="entry name" value="COLICIN V PRODUCTION PROTEIN"/>
    <property type="match status" value="1"/>
</dbReference>
<dbReference type="InterPro" id="IPR003825">
    <property type="entry name" value="Colicin-V_CvpA"/>
</dbReference>
<dbReference type="GO" id="GO:0016020">
    <property type="term" value="C:membrane"/>
    <property type="evidence" value="ECO:0007669"/>
    <property type="project" value="UniProtKB-SubCell"/>
</dbReference>
<feature type="transmembrane region" description="Helical" evidence="5">
    <location>
        <begin position="21"/>
        <end position="42"/>
    </location>
</feature>
<accession>A0A6I1FE34</accession>
<evidence type="ECO:0000256" key="2">
    <source>
        <dbReference type="ARBA" id="ARBA00022692"/>
    </source>
</evidence>
<keyword evidence="7" id="KW-1185">Reference proteome</keyword>
<name>A0A6I1FE34_9BACI</name>
<evidence type="ECO:0000256" key="5">
    <source>
        <dbReference type="SAM" id="Phobius"/>
    </source>
</evidence>
<evidence type="ECO:0000313" key="6">
    <source>
        <dbReference type="EMBL" id="KAB7706002.1"/>
    </source>
</evidence>
<comment type="caution">
    <text evidence="6">The sequence shown here is derived from an EMBL/GenBank/DDBJ whole genome shotgun (WGS) entry which is preliminary data.</text>
</comment>
<evidence type="ECO:0000313" key="7">
    <source>
        <dbReference type="Proteomes" id="UP000429595"/>
    </source>
</evidence>
<keyword evidence="4 5" id="KW-0472">Membrane</keyword>
<dbReference type="RefSeq" id="WP_152152642.1">
    <property type="nucleotide sequence ID" value="NZ_WEIO01000007.1"/>
</dbReference>
<sequence length="181" mass="19892">MIDIILLLFLFSGIVVGLKRGFILQFFHMASSIIAIIAAFALREQVAPLLKWIPMPPIDGNPALGILSAGFESFYYGAIAFILIFMLVKIALSVLASFINVVAHIPIIREVNKIGGGILGFVEIYVVLFVLLYLGMLLPQAGIQSMIADSAVADYMIRNTPYLSDALKNLNPLDQLNRFSF</sequence>
<comment type="subcellular location">
    <subcellularLocation>
        <location evidence="1">Membrane</location>
        <topology evidence="1">Multi-pass membrane protein</topology>
    </subcellularLocation>
</comment>
<dbReference type="AlphaFoldDB" id="A0A6I1FE34"/>
<gene>
    <name evidence="6" type="ORF">F9802_13130</name>
</gene>
<dbReference type="Pfam" id="PF02674">
    <property type="entry name" value="Colicin_V"/>
    <property type="match status" value="1"/>
</dbReference>
<feature type="transmembrane region" description="Helical" evidence="5">
    <location>
        <begin position="74"/>
        <end position="102"/>
    </location>
</feature>
<dbReference type="PANTHER" id="PTHR37306:SF1">
    <property type="entry name" value="COLICIN V PRODUCTION PROTEIN"/>
    <property type="match status" value="1"/>
</dbReference>
<evidence type="ECO:0000256" key="1">
    <source>
        <dbReference type="ARBA" id="ARBA00004141"/>
    </source>
</evidence>
<keyword evidence="3 5" id="KW-1133">Transmembrane helix</keyword>